<comment type="caution">
    <text evidence="1">The sequence shown here is derived from an EMBL/GenBank/DDBJ whole genome shotgun (WGS) entry which is preliminary data.</text>
</comment>
<keyword evidence="2" id="KW-1185">Reference proteome</keyword>
<sequence>MPISLSQFNKVRDLVYSKPFARKNYSRKKSLTLGYFTYRLRRPYLKYRYNLYQKAHPTEPWLCPDAIFALTQLLQNASEGLEYGSGRSTTFFAPYFESYVSIEHEEKWYNLVKEKLNTLPQVKYFLIEAEQNVPQQHLSSEQQVFMPVELFPVPDSLFKSYTDFILQFEPESFDFVLVDGRARTTCALNSIEKLKSGGLLVLDNSERARYKRIHEALASWPKIETTTGLTNTTIWRKP</sequence>
<dbReference type="SUPFAM" id="SSF53335">
    <property type="entry name" value="S-adenosyl-L-methionine-dependent methyltransferases"/>
    <property type="match status" value="1"/>
</dbReference>
<evidence type="ECO:0000313" key="2">
    <source>
        <dbReference type="Proteomes" id="UP000658258"/>
    </source>
</evidence>
<name>A0ABQ3I6F9_9BACT</name>
<dbReference type="Gene3D" id="3.40.50.150">
    <property type="entry name" value="Vaccinia Virus protein VP39"/>
    <property type="match status" value="1"/>
</dbReference>
<dbReference type="EMBL" id="BNAG01000002">
    <property type="protein sequence ID" value="GHE60605.1"/>
    <property type="molecule type" value="Genomic_DNA"/>
</dbReference>
<dbReference type="Proteomes" id="UP000658258">
    <property type="component" value="Unassembled WGS sequence"/>
</dbReference>
<organism evidence="1 2">
    <name type="scientific">Roseivirga thermotolerans</name>
    <dbReference type="NCBI Taxonomy" id="1758176"/>
    <lineage>
        <taxon>Bacteria</taxon>
        <taxon>Pseudomonadati</taxon>
        <taxon>Bacteroidota</taxon>
        <taxon>Cytophagia</taxon>
        <taxon>Cytophagales</taxon>
        <taxon>Roseivirgaceae</taxon>
        <taxon>Roseivirga</taxon>
    </lineage>
</organism>
<accession>A0ABQ3I6F9</accession>
<gene>
    <name evidence="1" type="ORF">GCM10011340_14370</name>
</gene>
<evidence type="ECO:0000313" key="1">
    <source>
        <dbReference type="EMBL" id="GHE60605.1"/>
    </source>
</evidence>
<reference evidence="2" key="1">
    <citation type="journal article" date="2019" name="Int. J. Syst. Evol. Microbiol.">
        <title>The Global Catalogue of Microorganisms (GCM) 10K type strain sequencing project: providing services to taxonomists for standard genome sequencing and annotation.</title>
        <authorList>
            <consortium name="The Broad Institute Genomics Platform"/>
            <consortium name="The Broad Institute Genome Sequencing Center for Infectious Disease"/>
            <person name="Wu L."/>
            <person name="Ma J."/>
        </authorList>
    </citation>
    <scope>NUCLEOTIDE SEQUENCE [LARGE SCALE GENOMIC DNA]</scope>
    <source>
        <strain evidence="2">CGMCC 1.15111</strain>
    </source>
</reference>
<evidence type="ECO:0008006" key="3">
    <source>
        <dbReference type="Google" id="ProtNLM"/>
    </source>
</evidence>
<protein>
    <recommendedName>
        <fullName evidence="3">Class I SAM-dependent methyltransferase</fullName>
    </recommendedName>
</protein>
<dbReference type="RefSeq" id="WP_189629554.1">
    <property type="nucleotide sequence ID" value="NZ_BNAG01000002.1"/>
</dbReference>
<dbReference type="InterPro" id="IPR029063">
    <property type="entry name" value="SAM-dependent_MTases_sf"/>
</dbReference>
<proteinExistence type="predicted"/>